<evidence type="ECO:0000313" key="2">
    <source>
        <dbReference type="Proteomes" id="UP001642502"/>
    </source>
</evidence>
<name>A0ABP0E7V9_9PEZI</name>
<dbReference type="EMBL" id="CAWUON010000269">
    <property type="protein sequence ID" value="CAK7275566.1"/>
    <property type="molecule type" value="Genomic_DNA"/>
</dbReference>
<comment type="caution">
    <text evidence="1">The sequence shown here is derived from an EMBL/GenBank/DDBJ whole genome shotgun (WGS) entry which is preliminary data.</text>
</comment>
<sequence>MAETDNNKPNVDEVVVPDDLEVFVFHHTFDQITVRYSIDCLNDNKRVTDSAQILWNVALTHPKQSASAFWTDLLAVIGTTQTQALFVVEEAVAVHVNSQARSRLTVLFERLFAKAGIESSTGRTLYSFLPPVHDVW</sequence>
<dbReference type="Proteomes" id="UP001642502">
    <property type="component" value="Unassembled WGS sequence"/>
</dbReference>
<protein>
    <submittedName>
        <fullName evidence="1">Uncharacterized protein</fullName>
    </submittedName>
</protein>
<accession>A0ABP0E7V9</accession>
<keyword evidence="2" id="KW-1185">Reference proteome</keyword>
<organism evidence="1 2">
    <name type="scientific">Sporothrix epigloea</name>
    <dbReference type="NCBI Taxonomy" id="1892477"/>
    <lineage>
        <taxon>Eukaryota</taxon>
        <taxon>Fungi</taxon>
        <taxon>Dikarya</taxon>
        <taxon>Ascomycota</taxon>
        <taxon>Pezizomycotina</taxon>
        <taxon>Sordariomycetes</taxon>
        <taxon>Sordariomycetidae</taxon>
        <taxon>Ophiostomatales</taxon>
        <taxon>Ophiostomataceae</taxon>
        <taxon>Sporothrix</taxon>
    </lineage>
</organism>
<reference evidence="1 2" key="1">
    <citation type="submission" date="2024-01" db="EMBL/GenBank/DDBJ databases">
        <authorList>
            <person name="Allen C."/>
            <person name="Tagirdzhanova G."/>
        </authorList>
    </citation>
    <scope>NUCLEOTIDE SEQUENCE [LARGE SCALE GENOMIC DNA]</scope>
    <source>
        <strain evidence="1 2">CBS 119000</strain>
    </source>
</reference>
<evidence type="ECO:0000313" key="1">
    <source>
        <dbReference type="EMBL" id="CAK7275566.1"/>
    </source>
</evidence>
<gene>
    <name evidence="1" type="ORF">SEPCBS119000_006747</name>
</gene>
<proteinExistence type="predicted"/>